<dbReference type="Proteomes" id="UP000325577">
    <property type="component" value="Linkage Group LG6"/>
</dbReference>
<dbReference type="EMBL" id="CM018049">
    <property type="protein sequence ID" value="KAA8520558.1"/>
    <property type="molecule type" value="Genomic_DNA"/>
</dbReference>
<evidence type="ECO:0000256" key="1">
    <source>
        <dbReference type="SAM" id="MobiDB-lite"/>
    </source>
</evidence>
<protein>
    <submittedName>
        <fullName evidence="2">Uncharacterized protein</fullName>
    </submittedName>
</protein>
<gene>
    <name evidence="2" type="ORF">F0562_014814</name>
</gene>
<organism evidence="2 3">
    <name type="scientific">Nyssa sinensis</name>
    <dbReference type="NCBI Taxonomy" id="561372"/>
    <lineage>
        <taxon>Eukaryota</taxon>
        <taxon>Viridiplantae</taxon>
        <taxon>Streptophyta</taxon>
        <taxon>Embryophyta</taxon>
        <taxon>Tracheophyta</taxon>
        <taxon>Spermatophyta</taxon>
        <taxon>Magnoliopsida</taxon>
        <taxon>eudicotyledons</taxon>
        <taxon>Gunneridae</taxon>
        <taxon>Pentapetalae</taxon>
        <taxon>asterids</taxon>
        <taxon>Cornales</taxon>
        <taxon>Nyssaceae</taxon>
        <taxon>Nyssa</taxon>
    </lineage>
</organism>
<name>A0A5J4ZS57_9ASTE</name>
<feature type="compositionally biased region" description="Basic and acidic residues" evidence="1">
    <location>
        <begin position="163"/>
        <end position="175"/>
    </location>
</feature>
<dbReference type="AlphaFoldDB" id="A0A5J4ZS57"/>
<keyword evidence="3" id="KW-1185">Reference proteome</keyword>
<evidence type="ECO:0000313" key="3">
    <source>
        <dbReference type="Proteomes" id="UP000325577"/>
    </source>
</evidence>
<sequence>MMCQLCGANICGRGSSETTLVSIVANPVQSPPNFPGGPGKDDKLPNNNEIIGACNGHIAGGADREYVFVLKNLIEGRRIGKDDKAKASGSVVVLSRMITIYATSPYWPNESLSIAHREPRQRIKHGPKFEQAQKAEWARVRKSSRSKLQSCGPTALKPPSWLKDAEKDHPEAEGERLQMCLMTRVPEPPTRISTPEAAVALP</sequence>
<evidence type="ECO:0000313" key="2">
    <source>
        <dbReference type="EMBL" id="KAA8520558.1"/>
    </source>
</evidence>
<feature type="region of interest" description="Disordered" evidence="1">
    <location>
        <begin position="141"/>
        <end position="175"/>
    </location>
</feature>
<reference evidence="2 3" key="1">
    <citation type="submission" date="2019-09" db="EMBL/GenBank/DDBJ databases">
        <title>A chromosome-level genome assembly of the Chinese tupelo Nyssa sinensis.</title>
        <authorList>
            <person name="Yang X."/>
            <person name="Kang M."/>
            <person name="Yang Y."/>
            <person name="Xiong H."/>
            <person name="Wang M."/>
            <person name="Zhang Z."/>
            <person name="Wang Z."/>
            <person name="Wu H."/>
            <person name="Ma T."/>
            <person name="Liu J."/>
            <person name="Xi Z."/>
        </authorList>
    </citation>
    <scope>NUCLEOTIDE SEQUENCE [LARGE SCALE GENOMIC DNA]</scope>
    <source>
        <strain evidence="2">J267</strain>
        <tissue evidence="2">Leaf</tissue>
    </source>
</reference>
<proteinExistence type="predicted"/>
<accession>A0A5J4ZS57</accession>